<organism evidence="1">
    <name type="scientific">uncultured Hahella sp</name>
    <dbReference type="NCBI Taxonomy" id="432657"/>
    <lineage>
        <taxon>Bacteria</taxon>
        <taxon>Pseudomonadati</taxon>
        <taxon>Pseudomonadota</taxon>
        <taxon>Gammaproteobacteria</taxon>
        <taxon>Oceanospirillales</taxon>
        <taxon>Hahellaceae</taxon>
        <taxon>Hahella</taxon>
        <taxon>environmental samples</taxon>
    </lineage>
</organism>
<evidence type="ECO:0000313" key="1">
    <source>
        <dbReference type="EMBL" id="AIA94220.1"/>
    </source>
</evidence>
<reference evidence="1" key="1">
    <citation type="journal article" date="2013" name="Environ. Microbiol.">
        <title>Seasonally variable intestinal metagenomes of the red palm weevil (Rhynchophorus ferrugineus).</title>
        <authorList>
            <person name="Jia S."/>
            <person name="Zhang X."/>
            <person name="Zhang G."/>
            <person name="Yin A."/>
            <person name="Zhang S."/>
            <person name="Li F."/>
            <person name="Wang L."/>
            <person name="Zhao D."/>
            <person name="Yun Q."/>
            <person name="Tala"/>
            <person name="Wang J."/>
            <person name="Sun G."/>
            <person name="Baabdullah M."/>
            <person name="Yu X."/>
            <person name="Hu S."/>
            <person name="Al-Mssallem I.S."/>
            <person name="Yu J."/>
        </authorList>
    </citation>
    <scope>NUCLEOTIDE SEQUENCE</scope>
</reference>
<accession>A0A060CM80</accession>
<name>A0A060CM80_9GAMM</name>
<dbReference type="EMBL" id="KF126870">
    <property type="protein sequence ID" value="AIA94220.1"/>
    <property type="molecule type" value="Genomic_DNA"/>
</dbReference>
<proteinExistence type="predicted"/>
<feature type="non-terminal residue" evidence="1">
    <location>
        <position position="1"/>
    </location>
</feature>
<protein>
    <submittedName>
        <fullName evidence="1">CAZy families GT4 protein</fullName>
    </submittedName>
</protein>
<sequence>ASNSSWLKPYESWADFGANLKTPASIINFLAAYGEHDLIKAEDALAGKRAAAMSILFGTDEQVAGPPPGGVTWTGIGSSIGLTDENSLVDDAWYHATYPDVAGAGMDPDTHYALYGWSEGRDPNEFFRYRLVSCNLHRRGRQST</sequence>
<dbReference type="AlphaFoldDB" id="A0A060CM80"/>